<protein>
    <submittedName>
        <fullName evidence="1">Uncharacterized protein</fullName>
    </submittedName>
</protein>
<reference evidence="1 2" key="1">
    <citation type="journal article" date="2010" name="DNA Res.">
        <title>Bacterial lifestyle in a deep-sea hydrothermal vent chimney revealed by the genome sequence of the thermophilic bacterium Deferribacter desulfuricans SSM1.</title>
        <authorList>
            <person name="Takaki Y."/>
            <person name="Shimamura S."/>
            <person name="Nakagawa S."/>
            <person name="Fukuhara Y."/>
            <person name="Horikawa H."/>
            <person name="Ankai A."/>
            <person name="Harada T."/>
            <person name="Hosoyama A."/>
            <person name="Oguchi A."/>
            <person name="Fukui S."/>
            <person name="Fujita N."/>
            <person name="Takami H."/>
            <person name="Takai K."/>
        </authorList>
    </citation>
    <scope>NUCLEOTIDE SEQUENCE [LARGE SCALE GENOMIC DNA]</scope>
    <source>
        <strain evidence="2">DSM 14783 / JCM 11476 / NBRC 101012 / SSM1</strain>
    </source>
</reference>
<keyword evidence="2" id="KW-1185">Reference proteome</keyword>
<evidence type="ECO:0000313" key="2">
    <source>
        <dbReference type="Proteomes" id="UP000001520"/>
    </source>
</evidence>
<dbReference type="OrthoDB" id="9907480at2"/>
<dbReference type="EMBL" id="AP011529">
    <property type="protein sequence ID" value="BAI80002.1"/>
    <property type="molecule type" value="Genomic_DNA"/>
</dbReference>
<dbReference type="AlphaFoldDB" id="D3PBM9"/>
<organism evidence="1 2">
    <name type="scientific">Deferribacter desulfuricans (strain DSM 14783 / JCM 11476 / NBRC 101012 / SSM1)</name>
    <dbReference type="NCBI Taxonomy" id="639282"/>
    <lineage>
        <taxon>Bacteria</taxon>
        <taxon>Pseudomonadati</taxon>
        <taxon>Deferribacterota</taxon>
        <taxon>Deferribacteres</taxon>
        <taxon>Deferribacterales</taxon>
        <taxon>Deferribacteraceae</taxon>
        <taxon>Deferribacter</taxon>
    </lineage>
</organism>
<sequence length="90" mass="10362">MKKTDGIDILKELKKKELDAVALAKEGLEDMALFIAEMEKIYKLLNDPSTPYDEKAYLKYKLFVIEQYINKLNALITNLLPIEAKNNTLN</sequence>
<dbReference type="KEGG" id="ddf:DEFDS_0508"/>
<evidence type="ECO:0000313" key="1">
    <source>
        <dbReference type="EMBL" id="BAI80002.1"/>
    </source>
</evidence>
<dbReference type="RefSeq" id="WP_013007250.1">
    <property type="nucleotide sequence ID" value="NC_013939.1"/>
</dbReference>
<proteinExistence type="predicted"/>
<name>D3PBM9_DEFDS</name>
<dbReference type="Proteomes" id="UP000001520">
    <property type="component" value="Chromosome"/>
</dbReference>
<dbReference type="HOGENOM" id="CLU_2435911_0_0_0"/>
<dbReference type="STRING" id="639282.DEFDS_0508"/>
<gene>
    <name evidence="1" type="ordered locus">DEFDS_0508</name>
</gene>
<accession>D3PBM9</accession>